<evidence type="ECO:0000256" key="2">
    <source>
        <dbReference type="SAM" id="Phobius"/>
    </source>
</evidence>
<keyword evidence="2" id="KW-1133">Transmembrane helix</keyword>
<evidence type="ECO:0000256" key="1">
    <source>
        <dbReference type="SAM" id="MobiDB-lite"/>
    </source>
</evidence>
<feature type="compositionally biased region" description="Low complexity" evidence="1">
    <location>
        <begin position="102"/>
        <end position="149"/>
    </location>
</feature>
<feature type="compositionally biased region" description="Low complexity" evidence="1">
    <location>
        <begin position="251"/>
        <end position="274"/>
    </location>
</feature>
<feature type="region of interest" description="Disordered" evidence="1">
    <location>
        <begin position="405"/>
        <end position="438"/>
    </location>
</feature>
<evidence type="ECO:0000256" key="3">
    <source>
        <dbReference type="SAM" id="SignalP"/>
    </source>
</evidence>
<protein>
    <recommendedName>
        <fullName evidence="6">Mid2 domain-containing protein</fullName>
    </recommendedName>
</protein>
<proteinExistence type="predicted"/>
<sequence>MRQLRSRALGALAITTGLLAPLVSGQSAEATGAITFKDGFWGPIPDASQRPIFTATAFQKFTFENGLDINVADVVLFQESNQESNKDSNTIASATNDRGINPSTPTGTTTATSTRATVTPTSIPTSTSTTSPGAAIATSTTTSAGQQIGSRAALTAGRGILGSLGKREDENNLTFTYDSVSLPDNSLYKKLYLRVGWKNSASGMSGYTYSRGFVYVNEKDIADENVLARVRPLVSDTGPVYPETTFSETPTATSAATKTSSTAKTTSSDDSGGSLTSGGNGTTSGTTSSNKKGLATGAIVGIVIGVIAALVIVGGIAFYFYRRRARSGRLSGSAEPYRGSGSEQIGLQSGFASAGVAEKDGIVDGSVSGFGNGASGGAHSPYSDDDGVVGAGVGAVHARSVGVSPTATTARAANRSTPASPVPTSTQPASAGASTVAPKAAVSGQVAALIEEDMTAEDVARLEAEERELDAAIENAQRSRHASQAGQS</sequence>
<accession>S3C7W5</accession>
<evidence type="ECO:0008006" key="6">
    <source>
        <dbReference type="Google" id="ProtNLM"/>
    </source>
</evidence>
<evidence type="ECO:0000313" key="4">
    <source>
        <dbReference type="EMBL" id="EPE08922.1"/>
    </source>
</evidence>
<feature type="compositionally biased region" description="Polar residues" evidence="1">
    <location>
        <begin position="422"/>
        <end position="433"/>
    </location>
</feature>
<feature type="chain" id="PRO_5004506939" description="Mid2 domain-containing protein" evidence="3">
    <location>
        <begin position="26"/>
        <end position="488"/>
    </location>
</feature>
<name>S3C7W5_OPHP1</name>
<dbReference type="VEuPathDB" id="FungiDB:F503_04509"/>
<dbReference type="Pfam" id="PF05808">
    <property type="entry name" value="Podoplanin"/>
    <property type="match status" value="1"/>
</dbReference>
<feature type="compositionally biased region" description="Low complexity" evidence="1">
    <location>
        <begin position="405"/>
        <end position="419"/>
    </location>
</feature>
<feature type="signal peptide" evidence="3">
    <location>
        <begin position="1"/>
        <end position="25"/>
    </location>
</feature>
<feature type="region of interest" description="Disordered" evidence="1">
    <location>
        <begin position="238"/>
        <end position="290"/>
    </location>
</feature>
<gene>
    <name evidence="4" type="ORF">F503_04509</name>
</gene>
<keyword evidence="3" id="KW-0732">Signal</keyword>
<feature type="compositionally biased region" description="Polar residues" evidence="1">
    <location>
        <begin position="82"/>
        <end position="98"/>
    </location>
</feature>
<dbReference type="Proteomes" id="UP000016923">
    <property type="component" value="Unassembled WGS sequence"/>
</dbReference>
<reference evidence="4 5" key="1">
    <citation type="journal article" date="2013" name="BMC Genomics">
        <title>The genome and transcriptome of the pine saprophyte Ophiostoma piceae, and a comparison with the bark beetle-associated pine pathogen Grosmannia clavigera.</title>
        <authorList>
            <person name="Haridas S."/>
            <person name="Wang Y."/>
            <person name="Lim L."/>
            <person name="Massoumi Alamouti S."/>
            <person name="Jackman S."/>
            <person name="Docking R."/>
            <person name="Robertson G."/>
            <person name="Birol I."/>
            <person name="Bohlmann J."/>
            <person name="Breuil C."/>
        </authorList>
    </citation>
    <scope>NUCLEOTIDE SEQUENCE [LARGE SCALE GENOMIC DNA]</scope>
    <source>
        <strain evidence="4 5">UAMH 11346</strain>
    </source>
</reference>
<keyword evidence="2" id="KW-0472">Membrane</keyword>
<dbReference type="eggNOG" id="ENOG502SZSI">
    <property type="taxonomic scope" value="Eukaryota"/>
</dbReference>
<dbReference type="OMA" id="MVIGITW"/>
<organism evidence="4 5">
    <name type="scientific">Ophiostoma piceae (strain UAMH 11346)</name>
    <name type="common">Sap stain fungus</name>
    <dbReference type="NCBI Taxonomy" id="1262450"/>
    <lineage>
        <taxon>Eukaryota</taxon>
        <taxon>Fungi</taxon>
        <taxon>Dikarya</taxon>
        <taxon>Ascomycota</taxon>
        <taxon>Pezizomycotina</taxon>
        <taxon>Sordariomycetes</taxon>
        <taxon>Sordariomycetidae</taxon>
        <taxon>Ophiostomatales</taxon>
        <taxon>Ophiostomataceae</taxon>
        <taxon>Ophiostoma</taxon>
    </lineage>
</organism>
<dbReference type="AlphaFoldDB" id="S3C7W5"/>
<feature type="transmembrane region" description="Helical" evidence="2">
    <location>
        <begin position="298"/>
        <end position="321"/>
    </location>
</feature>
<feature type="region of interest" description="Disordered" evidence="1">
    <location>
        <begin position="82"/>
        <end position="149"/>
    </location>
</feature>
<dbReference type="HOGENOM" id="CLU_559082_0_0_1"/>
<dbReference type="CDD" id="cd12087">
    <property type="entry name" value="TM_EGFR-like"/>
    <property type="match status" value="1"/>
</dbReference>
<evidence type="ECO:0000313" key="5">
    <source>
        <dbReference type="Proteomes" id="UP000016923"/>
    </source>
</evidence>
<keyword evidence="2" id="KW-0812">Transmembrane</keyword>
<keyword evidence="5" id="KW-1185">Reference proteome</keyword>
<dbReference type="EMBL" id="KE148148">
    <property type="protein sequence ID" value="EPE08922.1"/>
    <property type="molecule type" value="Genomic_DNA"/>
</dbReference>